<evidence type="ECO:0000256" key="3">
    <source>
        <dbReference type="ARBA" id="ARBA00022989"/>
    </source>
</evidence>
<feature type="transmembrane region" description="Helical" evidence="5">
    <location>
        <begin position="6"/>
        <end position="27"/>
    </location>
</feature>
<dbReference type="GO" id="GO:0046873">
    <property type="term" value="F:metal ion transmembrane transporter activity"/>
    <property type="evidence" value="ECO:0007669"/>
    <property type="project" value="InterPro"/>
</dbReference>
<dbReference type="PANTHER" id="PTHR16950">
    <property type="entry name" value="ZINC TRANSPORTER SLC39A7 HISTIDINE-RICH MEMBRANE PROTEIN KE4"/>
    <property type="match status" value="1"/>
</dbReference>
<proteinExistence type="predicted"/>
<dbReference type="GO" id="GO:0016020">
    <property type="term" value="C:membrane"/>
    <property type="evidence" value="ECO:0007669"/>
    <property type="project" value="UniProtKB-SubCell"/>
</dbReference>
<sequence length="250" mass="27028">MYTLCWIVGSTLVISSCALIGILTLSLKDAFLNKILTRLVALSSGALLGGAFLHLMPEGVELLSPKIFFIIVLSAIVFYLLIEKILHWRHCHKGLVCDTHAPSIGYMNLLGDSVHNFIDGLVIAGAFVVDIKLGLITAVAMGLHEIPQEMGDFGVLLYAGFKKSRALLFNFLAALTTVIGGLVGWTVSQFSTGIEKYLLPLAAGGFIYIAVSDLLPELRKSVGLKKFLVDFIFLLVGIAIIFLASLFGIE</sequence>
<dbReference type="EMBL" id="PFBV01000003">
    <property type="protein sequence ID" value="PIT88531.1"/>
    <property type="molecule type" value="Genomic_DNA"/>
</dbReference>
<evidence type="ECO:0000256" key="1">
    <source>
        <dbReference type="ARBA" id="ARBA00004141"/>
    </source>
</evidence>
<dbReference type="Pfam" id="PF02535">
    <property type="entry name" value="Zip"/>
    <property type="match status" value="1"/>
</dbReference>
<evidence type="ECO:0000256" key="4">
    <source>
        <dbReference type="ARBA" id="ARBA00023136"/>
    </source>
</evidence>
<feature type="transmembrane region" description="Helical" evidence="5">
    <location>
        <begin position="39"/>
        <end position="56"/>
    </location>
</feature>
<dbReference type="Proteomes" id="UP000231426">
    <property type="component" value="Unassembled WGS sequence"/>
</dbReference>
<feature type="transmembrane region" description="Helical" evidence="5">
    <location>
        <begin position="197"/>
        <end position="215"/>
    </location>
</feature>
<dbReference type="AlphaFoldDB" id="A0A2M6W6X2"/>
<organism evidence="6 7">
    <name type="scientific">Candidatus Magasanikbacteria bacterium CG10_big_fil_rev_8_21_14_0_10_36_32</name>
    <dbReference type="NCBI Taxonomy" id="1974646"/>
    <lineage>
        <taxon>Bacteria</taxon>
        <taxon>Candidatus Magasanikiibacteriota</taxon>
    </lineage>
</organism>
<evidence type="ECO:0000313" key="7">
    <source>
        <dbReference type="Proteomes" id="UP000231426"/>
    </source>
</evidence>
<comment type="subcellular location">
    <subcellularLocation>
        <location evidence="1">Membrane</location>
        <topology evidence="1">Multi-pass membrane protein</topology>
    </subcellularLocation>
</comment>
<accession>A0A2M6W6X2</accession>
<protein>
    <submittedName>
        <fullName evidence="6">ZIP family metal transporter</fullName>
    </submittedName>
</protein>
<dbReference type="PANTHER" id="PTHR16950:SF16">
    <property type="entry name" value="ZINC TRANSPORTER ZIP13"/>
    <property type="match status" value="1"/>
</dbReference>
<keyword evidence="3 5" id="KW-1133">Transmembrane helix</keyword>
<feature type="transmembrane region" description="Helical" evidence="5">
    <location>
        <begin position="227"/>
        <end position="249"/>
    </location>
</feature>
<feature type="transmembrane region" description="Helical" evidence="5">
    <location>
        <begin position="62"/>
        <end position="82"/>
    </location>
</feature>
<reference evidence="7" key="1">
    <citation type="submission" date="2017-09" db="EMBL/GenBank/DDBJ databases">
        <title>Depth-based differentiation of microbial function through sediment-hosted aquifers and enrichment of novel symbionts in the deep terrestrial subsurface.</title>
        <authorList>
            <person name="Probst A.J."/>
            <person name="Ladd B."/>
            <person name="Jarett J.K."/>
            <person name="Geller-Mcgrath D.E."/>
            <person name="Sieber C.M.K."/>
            <person name="Emerson J.B."/>
            <person name="Anantharaman K."/>
            <person name="Thomas B.C."/>
            <person name="Malmstrom R."/>
            <person name="Stieglmeier M."/>
            <person name="Klingl A."/>
            <person name="Woyke T."/>
            <person name="Ryan C.M."/>
            <person name="Banfield J.F."/>
        </authorList>
    </citation>
    <scope>NUCLEOTIDE SEQUENCE [LARGE SCALE GENOMIC DNA]</scope>
</reference>
<feature type="transmembrane region" description="Helical" evidence="5">
    <location>
        <begin position="166"/>
        <end position="185"/>
    </location>
</feature>
<gene>
    <name evidence="6" type="ORF">COU29_01990</name>
</gene>
<comment type="caution">
    <text evidence="6">The sequence shown here is derived from an EMBL/GenBank/DDBJ whole genome shotgun (WGS) entry which is preliminary data.</text>
</comment>
<dbReference type="InterPro" id="IPR003689">
    <property type="entry name" value="ZIP"/>
</dbReference>
<keyword evidence="4 5" id="KW-0472">Membrane</keyword>
<evidence type="ECO:0000313" key="6">
    <source>
        <dbReference type="EMBL" id="PIT88531.1"/>
    </source>
</evidence>
<name>A0A2M6W6X2_9BACT</name>
<keyword evidence="2 5" id="KW-0812">Transmembrane</keyword>
<evidence type="ECO:0000256" key="5">
    <source>
        <dbReference type="SAM" id="Phobius"/>
    </source>
</evidence>
<evidence type="ECO:0000256" key="2">
    <source>
        <dbReference type="ARBA" id="ARBA00022692"/>
    </source>
</evidence>